<proteinExistence type="predicted"/>
<dbReference type="InterPro" id="IPR032816">
    <property type="entry name" value="VTT_dom"/>
</dbReference>
<feature type="domain" description="VTT" evidence="2">
    <location>
        <begin position="53"/>
        <end position="155"/>
    </location>
</feature>
<gene>
    <name evidence="3" type="ORF">SMD31_08060</name>
</gene>
<keyword evidence="1" id="KW-1133">Transmembrane helix</keyword>
<name>A0ABU5DXB4_9PROT</name>
<feature type="transmembrane region" description="Helical" evidence="1">
    <location>
        <begin position="170"/>
        <end position="191"/>
    </location>
</feature>
<feature type="transmembrane region" description="Helical" evidence="1">
    <location>
        <begin position="52"/>
        <end position="73"/>
    </location>
</feature>
<feature type="transmembrane region" description="Helical" evidence="1">
    <location>
        <begin position="104"/>
        <end position="129"/>
    </location>
</feature>
<dbReference type="PANTHER" id="PTHR42709:SF11">
    <property type="entry name" value="DEDA FAMILY PROTEIN"/>
    <property type="match status" value="1"/>
</dbReference>
<dbReference type="RefSeq" id="WP_320500297.1">
    <property type="nucleotide sequence ID" value="NZ_JAXCLX010000001.1"/>
</dbReference>
<evidence type="ECO:0000313" key="3">
    <source>
        <dbReference type="EMBL" id="MDY0871873.1"/>
    </source>
</evidence>
<protein>
    <submittedName>
        <fullName evidence="3">YqaA family protein</fullName>
    </submittedName>
</protein>
<organism evidence="3 4">
    <name type="scientific">Dongia rigui</name>
    <dbReference type="NCBI Taxonomy" id="940149"/>
    <lineage>
        <taxon>Bacteria</taxon>
        <taxon>Pseudomonadati</taxon>
        <taxon>Pseudomonadota</taxon>
        <taxon>Alphaproteobacteria</taxon>
        <taxon>Rhodospirillales</taxon>
        <taxon>Dongiaceae</taxon>
        <taxon>Dongia</taxon>
    </lineage>
</organism>
<dbReference type="EMBL" id="JAXCLX010000001">
    <property type="protein sequence ID" value="MDY0871873.1"/>
    <property type="molecule type" value="Genomic_DNA"/>
</dbReference>
<dbReference type="PANTHER" id="PTHR42709">
    <property type="entry name" value="ALKALINE PHOSPHATASE LIKE PROTEIN"/>
    <property type="match status" value="1"/>
</dbReference>
<feature type="transmembrane region" description="Helical" evidence="1">
    <location>
        <begin position="135"/>
        <end position="158"/>
    </location>
</feature>
<evidence type="ECO:0000256" key="1">
    <source>
        <dbReference type="SAM" id="Phobius"/>
    </source>
</evidence>
<evidence type="ECO:0000259" key="2">
    <source>
        <dbReference type="Pfam" id="PF09335"/>
    </source>
</evidence>
<dbReference type="Proteomes" id="UP001271769">
    <property type="component" value="Unassembled WGS sequence"/>
</dbReference>
<dbReference type="Pfam" id="PF09335">
    <property type="entry name" value="VTT_dom"/>
    <property type="match status" value="1"/>
</dbReference>
<keyword evidence="1" id="KW-0812">Transmembrane</keyword>
<accession>A0ABU5DXB4</accession>
<reference evidence="3 4" key="1">
    <citation type="journal article" date="2013" name="Antonie Van Leeuwenhoek">
        <title>Dongia rigui sp. nov., isolated from freshwater of a large wetland in Korea.</title>
        <authorList>
            <person name="Baik K.S."/>
            <person name="Hwang Y.M."/>
            <person name="Choi J.S."/>
            <person name="Kwon J."/>
            <person name="Seong C.N."/>
        </authorList>
    </citation>
    <scope>NUCLEOTIDE SEQUENCE [LARGE SCALE GENOMIC DNA]</scope>
    <source>
        <strain evidence="3 4">04SU4-P</strain>
    </source>
</reference>
<dbReference type="InterPro" id="IPR051311">
    <property type="entry name" value="DedA_domain"/>
</dbReference>
<sequence length="192" mass="21529">MLRRLYDWIMRLAESPKALWALFLVAFAESSFFPIPPDPMLVPMVLANRRRAFTFAAICTLASVLGGILGYFIGYGLEGLGTSILSFYGHPEAMAEFQKMFAEWGLWIILIKGLTPIPYKFVTIASGMAEFDLKIFIMASIATRGARFFLVASLLYVFGEPIRAFIEKRLTLVTTLFVVLVVGGFIALKYLF</sequence>
<keyword evidence="1" id="KW-0472">Membrane</keyword>
<keyword evidence="4" id="KW-1185">Reference proteome</keyword>
<comment type="caution">
    <text evidence="3">The sequence shown here is derived from an EMBL/GenBank/DDBJ whole genome shotgun (WGS) entry which is preliminary data.</text>
</comment>
<evidence type="ECO:0000313" key="4">
    <source>
        <dbReference type="Proteomes" id="UP001271769"/>
    </source>
</evidence>